<dbReference type="AlphaFoldDB" id="A0AAV4R0A4"/>
<keyword evidence="1" id="KW-0732">Signal</keyword>
<comment type="caution">
    <text evidence="2">The sequence shown here is derived from an EMBL/GenBank/DDBJ whole genome shotgun (WGS) entry which is preliminary data.</text>
</comment>
<evidence type="ECO:0000313" key="3">
    <source>
        <dbReference type="Proteomes" id="UP001054945"/>
    </source>
</evidence>
<feature type="chain" id="PRO_5043775070" evidence="1">
    <location>
        <begin position="21"/>
        <end position="137"/>
    </location>
</feature>
<name>A0AAV4R0A4_CAEEX</name>
<proteinExistence type="predicted"/>
<keyword evidence="3" id="KW-1185">Reference proteome</keyword>
<reference evidence="2 3" key="1">
    <citation type="submission" date="2021-06" db="EMBL/GenBank/DDBJ databases">
        <title>Caerostris extrusa draft genome.</title>
        <authorList>
            <person name="Kono N."/>
            <person name="Arakawa K."/>
        </authorList>
    </citation>
    <scope>NUCLEOTIDE SEQUENCE [LARGE SCALE GENOMIC DNA]</scope>
</reference>
<accession>A0AAV4R0A4</accession>
<evidence type="ECO:0000313" key="2">
    <source>
        <dbReference type="EMBL" id="GIY13722.1"/>
    </source>
</evidence>
<dbReference type="Proteomes" id="UP001054945">
    <property type="component" value="Unassembled WGS sequence"/>
</dbReference>
<sequence length="137" mass="15496">MGQLIDRLWLLRISLMRAIAAVIRHWEPFPRQMEVLGFKYLRRPSALWTLPKCNDRLAHKSLLCQTRKLYTFLSAPEDRKSGCNSLRCPVVIPLKAFHLLVSDSGNQQLPAAARPRGMCSCFDGPLGAPLTFPNEGH</sequence>
<dbReference type="EMBL" id="BPLR01006988">
    <property type="protein sequence ID" value="GIY13722.1"/>
    <property type="molecule type" value="Genomic_DNA"/>
</dbReference>
<feature type="signal peptide" evidence="1">
    <location>
        <begin position="1"/>
        <end position="20"/>
    </location>
</feature>
<organism evidence="2 3">
    <name type="scientific">Caerostris extrusa</name>
    <name type="common">Bark spider</name>
    <name type="synonym">Caerostris bankana</name>
    <dbReference type="NCBI Taxonomy" id="172846"/>
    <lineage>
        <taxon>Eukaryota</taxon>
        <taxon>Metazoa</taxon>
        <taxon>Ecdysozoa</taxon>
        <taxon>Arthropoda</taxon>
        <taxon>Chelicerata</taxon>
        <taxon>Arachnida</taxon>
        <taxon>Araneae</taxon>
        <taxon>Araneomorphae</taxon>
        <taxon>Entelegynae</taxon>
        <taxon>Araneoidea</taxon>
        <taxon>Araneidae</taxon>
        <taxon>Caerostris</taxon>
    </lineage>
</organism>
<evidence type="ECO:0000256" key="1">
    <source>
        <dbReference type="SAM" id="SignalP"/>
    </source>
</evidence>
<protein>
    <submittedName>
        <fullName evidence="2">Uncharacterized protein</fullName>
    </submittedName>
</protein>
<gene>
    <name evidence="2" type="ORF">CEXT_87841</name>
</gene>